<sequence length="104" mass="11558">MQSDLSRTWRSAELLILEANPDQTRHPSSLVMGPVGVLRASLDCHSRKWNVLDLERFSRRGLHTAVGIPDRVAKHLCREANITFRISGDGELQSKQEPGGLSLA</sequence>
<organism evidence="1 2">
    <name type="scientific">Elysia crispata</name>
    <name type="common">lettuce slug</name>
    <dbReference type="NCBI Taxonomy" id="231223"/>
    <lineage>
        <taxon>Eukaryota</taxon>
        <taxon>Metazoa</taxon>
        <taxon>Spiralia</taxon>
        <taxon>Lophotrochozoa</taxon>
        <taxon>Mollusca</taxon>
        <taxon>Gastropoda</taxon>
        <taxon>Heterobranchia</taxon>
        <taxon>Euthyneura</taxon>
        <taxon>Panpulmonata</taxon>
        <taxon>Sacoglossa</taxon>
        <taxon>Placobranchoidea</taxon>
        <taxon>Plakobranchidae</taxon>
        <taxon>Elysia</taxon>
    </lineage>
</organism>
<dbReference type="AlphaFoldDB" id="A0AAE0YV36"/>
<name>A0AAE0YV36_9GAST</name>
<dbReference type="EMBL" id="JAWDGP010005359">
    <property type="protein sequence ID" value="KAK3757567.1"/>
    <property type="molecule type" value="Genomic_DNA"/>
</dbReference>
<keyword evidence="2" id="KW-1185">Reference proteome</keyword>
<proteinExistence type="predicted"/>
<comment type="caution">
    <text evidence="1">The sequence shown here is derived from an EMBL/GenBank/DDBJ whole genome shotgun (WGS) entry which is preliminary data.</text>
</comment>
<evidence type="ECO:0000313" key="1">
    <source>
        <dbReference type="EMBL" id="KAK3757567.1"/>
    </source>
</evidence>
<reference evidence="1" key="1">
    <citation type="journal article" date="2023" name="G3 (Bethesda)">
        <title>A reference genome for the long-term kleptoplast-retaining sea slug Elysia crispata morphotype clarki.</title>
        <authorList>
            <person name="Eastman K.E."/>
            <person name="Pendleton A.L."/>
            <person name="Shaikh M.A."/>
            <person name="Suttiyut T."/>
            <person name="Ogas R."/>
            <person name="Tomko P."/>
            <person name="Gavelis G."/>
            <person name="Widhalm J.R."/>
            <person name="Wisecaver J.H."/>
        </authorList>
    </citation>
    <scope>NUCLEOTIDE SEQUENCE</scope>
    <source>
        <strain evidence="1">ECLA1</strain>
    </source>
</reference>
<protein>
    <submittedName>
        <fullName evidence="1">Uncharacterized protein</fullName>
    </submittedName>
</protein>
<accession>A0AAE0YV36</accession>
<gene>
    <name evidence="1" type="ORF">RRG08_032732</name>
</gene>
<evidence type="ECO:0000313" key="2">
    <source>
        <dbReference type="Proteomes" id="UP001283361"/>
    </source>
</evidence>
<dbReference type="Proteomes" id="UP001283361">
    <property type="component" value="Unassembled WGS sequence"/>
</dbReference>